<dbReference type="InterPro" id="IPR003616">
    <property type="entry name" value="Post-SET_dom"/>
</dbReference>
<evidence type="ECO:0000313" key="6">
    <source>
        <dbReference type="Proteomes" id="UP001232343"/>
    </source>
</evidence>
<dbReference type="Pfam" id="PF00480">
    <property type="entry name" value="ROK"/>
    <property type="match status" value="1"/>
</dbReference>
<dbReference type="Gene3D" id="3.30.420.40">
    <property type="match status" value="2"/>
</dbReference>
<keyword evidence="3" id="KW-0119">Carbohydrate metabolism</keyword>
<dbReference type="InterPro" id="IPR000600">
    <property type="entry name" value="ROK"/>
</dbReference>
<keyword evidence="6" id="KW-1185">Reference proteome</keyword>
<evidence type="ECO:0000256" key="2">
    <source>
        <dbReference type="ARBA" id="ARBA00006479"/>
    </source>
</evidence>
<dbReference type="RefSeq" id="WP_244682098.1">
    <property type="nucleotide sequence ID" value="NZ_JALIRM010000009.1"/>
</dbReference>
<keyword evidence="5" id="KW-0418">Kinase</keyword>
<keyword evidence="5" id="KW-0808">Transferase</keyword>
<accession>A0ABU0DA32</accession>
<dbReference type="EMBL" id="JAUSUO010000014">
    <property type="protein sequence ID" value="MDQ0345245.1"/>
    <property type="molecule type" value="Genomic_DNA"/>
</dbReference>
<evidence type="ECO:0000259" key="4">
    <source>
        <dbReference type="PROSITE" id="PS50868"/>
    </source>
</evidence>
<protein>
    <submittedName>
        <fullName evidence="5">NBD/HSP70 family sugar kinase</fullName>
    </submittedName>
</protein>
<feature type="domain" description="Post-SET" evidence="4">
    <location>
        <begin position="256"/>
        <end position="272"/>
    </location>
</feature>
<dbReference type="PANTHER" id="PTHR18964:SF149">
    <property type="entry name" value="BIFUNCTIONAL UDP-N-ACETYLGLUCOSAMINE 2-EPIMERASE_N-ACETYLMANNOSAMINE KINASE"/>
    <property type="match status" value="1"/>
</dbReference>
<dbReference type="InterPro" id="IPR043129">
    <property type="entry name" value="ATPase_NBD"/>
</dbReference>
<dbReference type="SUPFAM" id="SSF53067">
    <property type="entry name" value="Actin-like ATPase domain"/>
    <property type="match status" value="1"/>
</dbReference>
<comment type="function">
    <text evidence="1">Transcriptional repressor of xylose-utilizing enzymes.</text>
</comment>
<gene>
    <name evidence="5" type="ORF">J2S14_004092</name>
</gene>
<name>A0ABU0DA32_9BACI</name>
<dbReference type="SUPFAM" id="SSF46785">
    <property type="entry name" value="Winged helix' DNA-binding domain"/>
    <property type="match status" value="1"/>
</dbReference>
<reference evidence="5 6" key="1">
    <citation type="submission" date="2023-07" db="EMBL/GenBank/DDBJ databases">
        <title>Genomic Encyclopedia of Type Strains, Phase IV (KMG-IV): sequencing the most valuable type-strain genomes for metagenomic binning, comparative biology and taxonomic classification.</title>
        <authorList>
            <person name="Goeker M."/>
        </authorList>
    </citation>
    <scope>NUCLEOTIDE SEQUENCE [LARGE SCALE GENOMIC DNA]</scope>
    <source>
        <strain evidence="5 6">DSM 27848</strain>
    </source>
</reference>
<dbReference type="InterPro" id="IPR036390">
    <property type="entry name" value="WH_DNA-bd_sf"/>
</dbReference>
<organism evidence="5 6">
    <name type="scientific">Lederbergia wuyishanensis</name>
    <dbReference type="NCBI Taxonomy" id="1347903"/>
    <lineage>
        <taxon>Bacteria</taxon>
        <taxon>Bacillati</taxon>
        <taxon>Bacillota</taxon>
        <taxon>Bacilli</taxon>
        <taxon>Bacillales</taxon>
        <taxon>Bacillaceae</taxon>
        <taxon>Lederbergia</taxon>
    </lineage>
</organism>
<comment type="similarity">
    <text evidence="2">Belongs to the ROK (NagC/XylR) family.</text>
</comment>
<comment type="caution">
    <text evidence="5">The sequence shown here is derived from an EMBL/GenBank/DDBJ whole genome shotgun (WGS) entry which is preliminary data.</text>
</comment>
<proteinExistence type="inferred from homology"/>
<evidence type="ECO:0000256" key="3">
    <source>
        <dbReference type="ARBA" id="ARBA00022629"/>
    </source>
</evidence>
<dbReference type="InterPro" id="IPR036388">
    <property type="entry name" value="WH-like_DNA-bd_sf"/>
</dbReference>
<keyword evidence="3" id="KW-0859">Xylose metabolism</keyword>
<dbReference type="PANTHER" id="PTHR18964">
    <property type="entry name" value="ROK (REPRESSOR, ORF, KINASE) FAMILY"/>
    <property type="match status" value="1"/>
</dbReference>
<sequence>MKEMNMEHVSNSKMIKEINEQKVLRLIYSEGPIARVDLAKKTGLTQQAITNIVNRLLNENVIIETSATVSGGGRRPIPLEMNSSNLFAIGIELAVKYIKGALIDFKNNSIKEVVKLVPLYKNESHPMEYIFNVIETLLDYVPDSKGLKGIGLSIQGLVDSKNGTIIYSPGLGWRNFPLKERLEIRYGSIPIYLENDANLLGVVGCLNGVLADSKHSVTFKFDYGVGSAFIFNGQLINGANYVAGEFGHYKTFSGKYAKPCHCGSKGCLTTLASISGLRRNLGIELNELISRIRNKDPEALRLYAKIKCVTAKAIANVVTLLNPEYILFTGRIIDQVGDFVIPVLEKEIKKMVPDTCSNFKILVIETPDESKTAAGLVMNYFLDIPLDKFY</sequence>
<dbReference type="PROSITE" id="PS50868">
    <property type="entry name" value="POST_SET"/>
    <property type="match status" value="1"/>
</dbReference>
<evidence type="ECO:0000313" key="5">
    <source>
        <dbReference type="EMBL" id="MDQ0345245.1"/>
    </source>
</evidence>
<dbReference type="Proteomes" id="UP001232343">
    <property type="component" value="Unassembled WGS sequence"/>
</dbReference>
<dbReference type="Pfam" id="PF13412">
    <property type="entry name" value="HTH_24"/>
    <property type="match status" value="1"/>
</dbReference>
<evidence type="ECO:0000256" key="1">
    <source>
        <dbReference type="ARBA" id="ARBA00002486"/>
    </source>
</evidence>
<dbReference type="GO" id="GO:0016301">
    <property type="term" value="F:kinase activity"/>
    <property type="evidence" value="ECO:0007669"/>
    <property type="project" value="UniProtKB-KW"/>
</dbReference>
<dbReference type="Gene3D" id="1.10.10.10">
    <property type="entry name" value="Winged helix-like DNA-binding domain superfamily/Winged helix DNA-binding domain"/>
    <property type="match status" value="1"/>
</dbReference>